<proteinExistence type="predicted"/>
<sequence length="227" mass="24863">MQASLNFTLCLLLILMLSNVTQSWYAKVYFDDPEENENGDGDEHEQEHEHEFNEDAESIVGPLKSIANEMQQNSTSTYNQIAPSISTITKIAPITTFPIQPTPKPTTTFPQPTPTGSGTPSYNAVTNFPSPSAHKENFQPNYSAFVSPGIPLHNGYNYGYSTSVAPPPRQRFPESPPNILPQEQRNIDIPRPSITHNSKSNGDLSSSTLTKTGLALLGTIVLAIYLA</sequence>
<dbReference type="InParanoid" id="A0A1Y1Z9L4"/>
<feature type="signal peptide" evidence="2">
    <location>
        <begin position="1"/>
        <end position="23"/>
    </location>
</feature>
<protein>
    <submittedName>
        <fullName evidence="3">Uncharacterized protein</fullName>
    </submittedName>
</protein>
<keyword evidence="4" id="KW-1185">Reference proteome</keyword>
<evidence type="ECO:0000313" key="4">
    <source>
        <dbReference type="Proteomes" id="UP000193498"/>
    </source>
</evidence>
<gene>
    <name evidence="3" type="ORF">K493DRAFT_295713</name>
</gene>
<keyword evidence="2" id="KW-0732">Signal</keyword>
<accession>A0A1Y1Z9L4</accession>
<feature type="compositionally biased region" description="Acidic residues" evidence="1">
    <location>
        <begin position="34"/>
        <end position="44"/>
    </location>
</feature>
<reference evidence="3 4" key="1">
    <citation type="submission" date="2016-07" db="EMBL/GenBank/DDBJ databases">
        <title>Pervasive Adenine N6-methylation of Active Genes in Fungi.</title>
        <authorList>
            <consortium name="DOE Joint Genome Institute"/>
            <person name="Mondo S.J."/>
            <person name="Dannebaum R.O."/>
            <person name="Kuo R.C."/>
            <person name="Labutti K."/>
            <person name="Haridas S."/>
            <person name="Kuo A."/>
            <person name="Salamov A."/>
            <person name="Ahrendt S.R."/>
            <person name="Lipzen A."/>
            <person name="Sullivan W."/>
            <person name="Andreopoulos W.B."/>
            <person name="Clum A."/>
            <person name="Lindquist E."/>
            <person name="Daum C."/>
            <person name="Ramamoorthy G.K."/>
            <person name="Gryganskyi A."/>
            <person name="Culley D."/>
            <person name="Magnuson J.K."/>
            <person name="James T.Y."/>
            <person name="O'Malley M.A."/>
            <person name="Stajich J.E."/>
            <person name="Spatafora J.W."/>
            <person name="Visel A."/>
            <person name="Grigoriev I.V."/>
        </authorList>
    </citation>
    <scope>NUCLEOTIDE SEQUENCE [LARGE SCALE GENOMIC DNA]</scope>
    <source>
        <strain evidence="3 4">CBS 931.73</strain>
    </source>
</reference>
<feature type="compositionally biased region" description="Pro residues" evidence="1">
    <location>
        <begin position="165"/>
        <end position="179"/>
    </location>
</feature>
<dbReference type="AlphaFoldDB" id="A0A1Y1Z9L4"/>
<organism evidence="3 4">
    <name type="scientific">Basidiobolus meristosporus CBS 931.73</name>
    <dbReference type="NCBI Taxonomy" id="1314790"/>
    <lineage>
        <taxon>Eukaryota</taxon>
        <taxon>Fungi</taxon>
        <taxon>Fungi incertae sedis</taxon>
        <taxon>Zoopagomycota</taxon>
        <taxon>Entomophthoromycotina</taxon>
        <taxon>Basidiobolomycetes</taxon>
        <taxon>Basidiobolales</taxon>
        <taxon>Basidiobolaceae</taxon>
        <taxon>Basidiobolus</taxon>
    </lineage>
</organism>
<evidence type="ECO:0000313" key="3">
    <source>
        <dbReference type="EMBL" id="ORY06950.1"/>
    </source>
</evidence>
<evidence type="ECO:0000256" key="1">
    <source>
        <dbReference type="SAM" id="MobiDB-lite"/>
    </source>
</evidence>
<dbReference type="EMBL" id="MCFE01000012">
    <property type="protein sequence ID" value="ORY06950.1"/>
    <property type="molecule type" value="Genomic_DNA"/>
</dbReference>
<feature type="region of interest" description="Disordered" evidence="1">
    <location>
        <begin position="34"/>
        <end position="54"/>
    </location>
</feature>
<evidence type="ECO:0000256" key="2">
    <source>
        <dbReference type="SAM" id="SignalP"/>
    </source>
</evidence>
<feature type="region of interest" description="Disordered" evidence="1">
    <location>
        <begin position="96"/>
        <end position="118"/>
    </location>
</feature>
<comment type="caution">
    <text evidence="3">The sequence shown here is derived from an EMBL/GenBank/DDBJ whole genome shotgun (WGS) entry which is preliminary data.</text>
</comment>
<dbReference type="Proteomes" id="UP000193498">
    <property type="component" value="Unassembled WGS sequence"/>
</dbReference>
<feature type="region of interest" description="Disordered" evidence="1">
    <location>
        <begin position="163"/>
        <end position="184"/>
    </location>
</feature>
<feature type="chain" id="PRO_5012982797" evidence="2">
    <location>
        <begin position="24"/>
        <end position="227"/>
    </location>
</feature>
<name>A0A1Y1Z9L4_9FUNG</name>